<feature type="region of interest" description="C-terminal hotdog fold" evidence="8">
    <location>
        <begin position="2613"/>
        <end position="2751"/>
    </location>
</feature>
<feature type="domain" description="Carrier" evidence="10">
    <location>
        <begin position="1460"/>
        <end position="1535"/>
    </location>
</feature>
<reference evidence="14 15" key="2">
    <citation type="journal article" date="2011" name="J. Antibiot.">
        <title>Furaquinocins I and J: novel polyketide isoprenoid hybrid compounds from Streptomyces reveromyceticus SN-593.</title>
        <authorList>
            <person name="Panthee S."/>
            <person name="Takahashi S."/>
            <person name="Takagi H."/>
            <person name="Nogawa T."/>
            <person name="Oowada E."/>
            <person name="Uramoto M."/>
            <person name="Osada H."/>
        </authorList>
    </citation>
    <scope>NUCLEOTIDE SEQUENCE [LARGE SCALE GENOMIC DNA]</scope>
    <source>
        <strain evidence="14 15">SN-593</strain>
    </source>
</reference>
<evidence type="ECO:0000259" key="10">
    <source>
        <dbReference type="PROSITE" id="PS50075"/>
    </source>
</evidence>
<dbReference type="InterPro" id="IPR032821">
    <property type="entry name" value="PKS_assoc"/>
</dbReference>
<evidence type="ECO:0000313" key="14">
    <source>
        <dbReference type="EMBL" id="BBB01294.1"/>
    </source>
</evidence>
<evidence type="ECO:0000313" key="15">
    <source>
        <dbReference type="Proteomes" id="UP000595703"/>
    </source>
</evidence>
<dbReference type="Gene3D" id="3.10.129.110">
    <property type="entry name" value="Polyketide synthase dehydratase"/>
    <property type="match status" value="1"/>
</dbReference>
<keyword evidence="6" id="KW-0511">Multifunctional enzyme</keyword>
<dbReference type="InterPro" id="IPR018201">
    <property type="entry name" value="Ketoacyl_synth_AS"/>
</dbReference>
<dbReference type="CDD" id="cd00833">
    <property type="entry name" value="PKS"/>
    <property type="match status" value="3"/>
</dbReference>
<dbReference type="CDD" id="cd05195">
    <property type="entry name" value="enoyl_red"/>
    <property type="match status" value="1"/>
</dbReference>
<evidence type="ECO:0000259" key="11">
    <source>
        <dbReference type="PROSITE" id="PS52004"/>
    </source>
</evidence>
<keyword evidence="4" id="KW-0808">Transferase</keyword>
<sequence>MGAIVSDDKSFEYLKKVTSELKRTRNRLSEIESKSREPLAVVGMACRFPGGVAGPDDLWHLVASGTDAVSLFPADRGWDVEQLYDPTGDRPHTSLTREGGFLAAAADFDAGFFGISPREAQAMDPQQRLLLEVSWEALEHAGIDPRTLAGTSTGVFTGLMYHDYPASDQPDAAEGTGSAGLGANGAVASGRVSYVLGLEGPAITVDTACSSSLVAMHWAGQALRSGECSLALAGGVTVMATPSTYVEFSRQGGAVSPDGRCRAFSEAADGTGFSEGVGILVLERLSDARRNGHEVLAVVRSSAVNQDGASNGLTAPNGPSQQRVIRQALASAGLSPADVDAVEAHGTGTTLGDPIEAQALLSTYGQGRPDDQPLWLGSIKSNIGHTQAAAGVAGVIKMVQAMRHGVLPPTLHADLPSSHVDWTAGQVRLLTEPQPWPDAGRPRRAGVSSFGVSGTNAHVIIEAAPETEAEPPAADRPGDEDPGLFAPHTAMAWTLSARSAKALAGQAGRLLERVQDAPELDPADVGWSLLRSRALFEHRAVVVGADRAELTAGLAALAAGEPAANVVTGAARSGGRAVFVFPGQGSHWEGMAKELLATSPVFAAKVQECAEALDPLVDWSLLEVLRHPEESAELLSRIDVYHPVFFTMMVALAEVWRALGVEPAAVVGHSQGEVAAAHVAGALSLSDAYRVVLVRGNIFENVLLGKGAIASVKLGQEAVEEQIAGYERLSVAGVNSRSGVTVSGSMEDVKAYLAECEAAGVPARILGMAASHSPALEPLRERLLGELSFVRPRAGTIPMYSTVDAALVDTATLDAEYWYRNLRSPVLFEQTTRVLVDAGFSAFVEASSHPVLTVPLQETLDTFYPDLAADAAVTGTLRRNEGGPARMLASAAHLFAHGVPVVWDGLFAGRPPRRVELPTYAFQHRRFWNALPEPAAGRDPLDTLFWESVEGGRLAQSLGVDDAVVSEVVPALLSWRERRQREAAADDWTYRQSWVPVDGLRQGPPAGRWLAVADRADDPWTTGVAEALGPDTTVLARADATAERLAAPGYDGVVWLPPAGADGPAATLALVQALRASGQGAPLWVLTRAAVSARPGEPVSGMWQGGIWGLGRVAALELPDLWGGLVDLPEEFDAAVAARLGGALSTAHGEDQLAVRASGVVARRLVRAAVHGTGEPWHTGGTALVTGGTGGLGAHVARWLAERGAEHLVLLSRRGPDAPGAAELRAELEQAGARVSVHACDVADREAMTAIVTGLPDDLPLRTVVHAAGVGSALVPVESLDAGQLEFELRVKAEGALLLDELTEGMDLDAFVLFSSGAASWGGSGQGGYAAGNACLDSLAEYRRARGRTATSLAWGGWAGPGLTDIDATFVDYLRRMGVLAMQPDLAVAAMQRVLEQDETTVTVSDMDWTKFVPAFTLARPSRLFALLPEAAPAAAEPADDDGGDFAARVAAMSAAERRAYLTTLVRDHAAAVLGHGGGDEIDPGQAFREVGFDSLTAVELRNRLQTATGTGLPATLVFDYPSAARLAGYLAERFGDGAAAQPDLPALVQATDDPIAVVGMACRYPGGVTGPDELWNLVATGTDAMSTFPDDRGWDLEALYDPAGYRPGASVTREGGFVDSAVEFDAGFFGISPREALAMDPQQRLLLEVAWESLEHAGIDPAGLAGTATGVFVGAASSGYLEAIDGLPETESHRMTSGLLSVISGRLSYSLGLEGPAVTVDTACSSSLVAMHWAGQALRSGECSLAIAGGVNVLVSPVGFTEFSKQGGLAADGRVKAFAEAADGTSWSEGAGVVVLERLSDARRNGHEVLAVVRSSAVNQDGASNGLTAPNGPSQQRVIRQALAAASLAPSDVDVVEAHGTGTTLGDPIEAQALLATYGQGRPEDRPLWLGTIKSNIGHSQAAAGAAGVIKMVQAIRHGSLPPTLNVDEPSTNVDWSEGRVRLLTEEQPWPETGRPRRAGVSSFGVSGTNAHVIIEAAPEVEVEAAAEDTDTDPGPGTGAEAGPGTAAGTGEHPDGGNAGHPRGAALGTDDTVWVVSGRSADAVAGQAERLLERVEQDTGPDPVDVAHSLLTSRSLFEHRAVVVGADRSELVSGLRALAAGEAAGNAVEGVARSGRRVAVLFTGQGAQRLGMGRELYEESPVFAAAFDEVVAELDRHLEVPLREVVWGEDADALNSTGWAQPALFAVEVALFRLLESFGVRPDYLLGHSIGEVAAAYVAGVFDLVDACRLVGARARLMQALPSGGAMVAIAASEDDVLPHLSDGVSVAAVNAPGSVVVSGEESAVLAVGEHFKAVGVKTTRLRVSHAFHSVLMEPMLDDFLAAIADVSFSEPRIPVVSNLTGEPADMTSPKYWAQQVRSAVRFADGLAWLTAQGVDAFVEAGPDAVLAGLVESDGATAVAVQRRDRTGARTVLQALARLFAEGVPVDWDGLFAGRPPRRVELPTYAFQRRRYWPEGGTAAADVAAAGLMAVEHPLLGAVVPSPEGGGVVFTSRLSVASQPWLADHAVQGVVLFPGTGFVELAVHAADAVGCGRVREVIVEAPLVLPERGGVQVQVVVGEPEDGRRPFTVYARPDTGGEQPWVRQASGAVDDAAGADAAGFEALAGVWPPAGADVLETDGIYERIAEQGFVYGPSFRGLARAWRRDGQVFAEVALPEAQSGRAGAFGLHPALLDAVMHALAFVDLEPAEFGRLPFSFGDVALHASGAGRVRACLTRTGPDSVAIAVADEAGDAVLSLGSLVVRPLTPQALSAAGGGRDEAVLAPRWTALDTQDPALDDWESVAAAVVAGPGQRVDWLPGAVLHPHAGDVVSDAALPLVIAVTGGDRPVEGAHEATRWMLDQLQTWQSGARELVVVTSGAVAAGPDESVTDLGAAAVWGLVRSAQAENPGRITLVDTDAATGMTAGLLAAARATGEPQLAVRAGRLHAARLARADVGLVAPESGAWHLDSMAKGTLENLRLVPFPEAERALSDGEVRIEVRAAGLNFRDVLNALGMYPGEAGPLGGEVAGVVTEVGAGVSDLRVGDRVMGLSDGGLGSVTVTDRRLVAPIPSGWSYTTAASVPTVFLTAYYGLVDLAGVRSGERVLVHAGAGGVGMAALQLVAHLGAEAYTTASEGKWPALRERGVEAARLASSRTLDFEEAFLRETGGRGVDVVLNSLTGEFIDASLRLMPGGGRFVEMGKADLRTDEQIGAVHPGISYHTYDLVQAGPDRVQQMLLELVGLFESGVLVPLPVVEWDVRRAPEAFRFMSQARHVGKIVLTVGRRVVGEGAVLVTGGTGGLGGVVARHLVVEHGVRDLVLVSRRGLGAPGAEELVAELSGRGARVEVVACDVSDREALAGVVAGMCASGVLAGVVHTAGVVDDGLVSSLSGERLGPVLAPKVDAGWWLHELTRGLDLSLFAVFSSMSGLVGAPGQGNYAAANVFLDALVERRRSEGLPGVSMVWGPWTPEVGLTGALSEADLRRLHSSGTPPLSVEQGMRLFDQAVLADAPVLALTRLDAAVLRGQADLPVMLRELVGARPRRAAAGARQQSGGLAGQLAGLSAQQRDQHLLALVRDNVAVVLGHGGGQDVDPGQAFREAGFDSLTAVELRNRLQSATGLALPATLVFDYPNATRLAAFLAEQFGDAAEPAARPDLPALVSVTDDPIVVVGMACRFPGGVTGPDDLWDLVASGTDAMSPFPADRGWDLDGLHDPTGTRPNTSVADEGGFLASAADFDAGFFGISPREALAMDPQQRMVLEVAWEALEHAGIDPTGLGGTPAGVFVGSYHSGYSDLVVESGGDAQAQLLTGAAQSVLSGRVSYVLGLEGPAVTVDTACSSSLVAMHLASQSLRSGESTLALAGGVTVMATPGTFVEFSRQGGLAADGRCKAFAESADGTGWSEGAGIVVLERLSDAERNGHRVLAVMRSSAVNQDGASNGLTAPNGPSQQRVIRQALAAAGLSPADVDAVEAHGTGTSLGDPIEAQAVLAAYGQDRPEDRPLWLGSVKSNLGHTQAAAGVVGAIKMVQALRHGVLPRTLHVDEPSTHVDWGQGRVRLLTESVPWPENGHPRRAGVSSFGISGTNAHVILEAAPAVESEVEARVEVAGEAGAESESGSGSVWVVSGRSEGALRAQAERLLSVAEGLDPVDVGGALLSRSVFEHRAVVVGSGREELTAGLRALAAGEVAGNAVEGVARSGRRVAVLFAGQGAQRLGMGRRLHEESPVFAAAFDEVVAELDRHLEAPLREVLWGEDAEALNSTGWAQPALFAVEVALFRLLESFGVTPDYLLGHSIGEVAAAYVAGVFDLVDACRLVAARARLMQQLPSGGAMVAIAASEDDVLPLLSDGVSVAAVNAPGSVVVSGEEGAVLAVGEHFKALGVKTTRLRVSHAFHSALMEPMVDDFLAAIAEVSFSEPRIPVVSNLTGEPADMTSPKYWAQQVRSAVRFADGLAWLTAQGVDVFVDAGPDGVVAGLAQANASDAVAVALMRKDRGGLDTALLAAGDLFVHGVPVEWAGLVGGRGAEWVELPTYAFQRRRYWPDAAVPTTGQEPGRDPLDALFWESVEHGRLAESLGVDDAAVSGVVPALLDWRERRRREMAADDWRYDQRWVPVDGVPRGATADRRLVVVPAGADAWTRGVVDALGDGVTVLEAEAADADRLAAEGAECTAVVWLPPAEESGVAATLRLVQELRGAGVPAPLWVVTRGAVAARPDDRVDGVWHGGVWGLGRVAALELPDLWGGLVDLPEEVDGTVAARLSGVLSGGHGEDQLAVRASGVLARRLVHATGRDGAAEPWRTGGTAIVTGGTGGLGGRVARWLVDRGAEHLVLLSRRGADAPGTADLTAGLEAAGARVTVVAGDVADRAVLAEAFAAVPADLPLRTVVHAAGVGNAFTPLESMTPERLADELRVKAGGALLLDELTEGMDLDAFVLFSSGAASWGGSGQGGYAAGNACLDSLAEYRRARGRTATSVAWGTWAEVGMAAGSSDGHDHLARLGVSAMAPDLAIIALQRVIEDDAATATVSAMDWSTFAPAFTLARPSNLFALLPEAVPAAPDAAEADTGFAQHLAALPDEERREELLALVREHTAAVLGHDSARDVDPAQAFRDAGFDSLTAVELRNRLQRRTGLALPATLVFDHPNPNRLVDHLAGELVGGGDAAGGLDELRDRLQTFAADPAVREDLEAMLRQVLGAVEDATAAQRGDIDAASDEELFSMVDQGSSWMSDSSSTADHE</sequence>
<feature type="region of interest" description="N-terminal hotdog fold" evidence="8">
    <location>
        <begin position="2474"/>
        <end position="2597"/>
    </location>
</feature>
<dbReference type="Gene3D" id="3.30.70.3290">
    <property type="match status" value="3"/>
</dbReference>
<feature type="region of interest" description="Disordered" evidence="9">
    <location>
        <begin position="1985"/>
        <end position="2028"/>
    </location>
</feature>
<feature type="domain" description="Carrier" evidence="10">
    <location>
        <begin position="5054"/>
        <end position="5129"/>
    </location>
</feature>
<dbReference type="Gene3D" id="6.10.140.1830">
    <property type="match status" value="2"/>
</dbReference>
<dbReference type="InterPro" id="IPR001227">
    <property type="entry name" value="Ac_transferase_dom_sf"/>
</dbReference>
<dbReference type="SMART" id="SM00826">
    <property type="entry name" value="PKS_DH"/>
    <property type="match status" value="1"/>
</dbReference>
<dbReference type="InterPro" id="IPR049552">
    <property type="entry name" value="PKS_DH_N"/>
</dbReference>
<proteinExistence type="predicted"/>
<accession>G1UDU1</accession>
<name>G1UDU1_9ACTN</name>
<dbReference type="InterPro" id="IPR013968">
    <property type="entry name" value="PKS_KR"/>
</dbReference>
<dbReference type="Pfam" id="PF00550">
    <property type="entry name" value="PP-binding"/>
    <property type="match status" value="3"/>
</dbReference>
<dbReference type="EMBL" id="AP018365">
    <property type="protein sequence ID" value="BBB01294.1"/>
    <property type="molecule type" value="Genomic_DNA"/>
</dbReference>
<dbReference type="Proteomes" id="UP000595703">
    <property type="component" value="Chromosome"/>
</dbReference>
<dbReference type="Pfam" id="PF21089">
    <property type="entry name" value="PKS_DH_N"/>
    <property type="match status" value="1"/>
</dbReference>
<dbReference type="GO" id="GO:0006633">
    <property type="term" value="P:fatty acid biosynthetic process"/>
    <property type="evidence" value="ECO:0007669"/>
    <property type="project" value="InterPro"/>
</dbReference>
<dbReference type="SMART" id="SM00829">
    <property type="entry name" value="PKS_ER"/>
    <property type="match status" value="1"/>
</dbReference>
<feature type="compositionally biased region" description="Gly residues" evidence="9">
    <location>
        <begin position="1997"/>
        <end position="2009"/>
    </location>
</feature>
<dbReference type="Pfam" id="PF02801">
    <property type="entry name" value="Ketoacyl-synt_C"/>
    <property type="match status" value="3"/>
</dbReference>
<dbReference type="InterPro" id="IPR057326">
    <property type="entry name" value="KR_dom"/>
</dbReference>
<dbReference type="InterPro" id="IPR041618">
    <property type="entry name" value="PKS_DE"/>
</dbReference>
<dbReference type="Gene3D" id="3.90.180.10">
    <property type="entry name" value="Medium-chain alcohol dehydrogenases, catalytic domain"/>
    <property type="match status" value="1"/>
</dbReference>
<dbReference type="Pfam" id="PF00698">
    <property type="entry name" value="Acyl_transf_1"/>
    <property type="match status" value="3"/>
</dbReference>
<keyword evidence="15" id="KW-1185">Reference proteome</keyword>
<dbReference type="Pfam" id="PF18369">
    <property type="entry name" value="PKS_DE"/>
    <property type="match status" value="2"/>
</dbReference>
<dbReference type="FunFam" id="3.40.50.720:FF:000209">
    <property type="entry name" value="Polyketide synthase Pks12"/>
    <property type="match status" value="1"/>
</dbReference>
<dbReference type="InterPro" id="IPR014030">
    <property type="entry name" value="Ketoacyl_synth_N"/>
</dbReference>
<keyword evidence="2" id="KW-0596">Phosphopantetheine</keyword>
<dbReference type="GO" id="GO:0004312">
    <property type="term" value="F:fatty acid synthase activity"/>
    <property type="evidence" value="ECO:0007669"/>
    <property type="project" value="TreeGrafter"/>
</dbReference>
<dbReference type="Gene3D" id="3.40.50.11460">
    <property type="match status" value="1"/>
</dbReference>
<dbReference type="Pfam" id="PF14765">
    <property type="entry name" value="PS-DH"/>
    <property type="match status" value="1"/>
</dbReference>
<dbReference type="FunFam" id="3.40.47.10:FF:000019">
    <property type="entry name" value="Polyketide synthase type I"/>
    <property type="match status" value="3"/>
</dbReference>
<dbReference type="SMART" id="SM00825">
    <property type="entry name" value="PKS_KS"/>
    <property type="match status" value="3"/>
</dbReference>
<dbReference type="KEGG" id="arev:RVR_8622"/>
<dbReference type="GO" id="GO:0033068">
    <property type="term" value="P:macrolide biosynthetic process"/>
    <property type="evidence" value="ECO:0007669"/>
    <property type="project" value="UniProtKB-ARBA"/>
</dbReference>
<evidence type="ECO:0000256" key="4">
    <source>
        <dbReference type="ARBA" id="ARBA00022679"/>
    </source>
</evidence>
<dbReference type="PROSITE" id="PS00012">
    <property type="entry name" value="PHOSPHOPANTETHEINE"/>
    <property type="match status" value="3"/>
</dbReference>
<dbReference type="PROSITE" id="PS52004">
    <property type="entry name" value="KS3_2"/>
    <property type="match status" value="3"/>
</dbReference>
<dbReference type="InterPro" id="IPR016035">
    <property type="entry name" value="Acyl_Trfase/lysoPLipase"/>
</dbReference>
<dbReference type="InterPro" id="IPR006162">
    <property type="entry name" value="Ppantetheine_attach_site"/>
</dbReference>
<dbReference type="FunFam" id="1.10.1200.10:FF:000007">
    <property type="entry name" value="Probable polyketide synthase pks17"/>
    <property type="match status" value="3"/>
</dbReference>
<dbReference type="InterPro" id="IPR016039">
    <property type="entry name" value="Thiolase-like"/>
</dbReference>
<dbReference type="GO" id="GO:0031177">
    <property type="term" value="F:phosphopantetheine binding"/>
    <property type="evidence" value="ECO:0007669"/>
    <property type="project" value="InterPro"/>
</dbReference>
<evidence type="ECO:0000256" key="2">
    <source>
        <dbReference type="ARBA" id="ARBA00022450"/>
    </source>
</evidence>
<dbReference type="FunFam" id="3.90.180.10:FF:000032">
    <property type="entry name" value="Probable polyketide synthase pks1"/>
    <property type="match status" value="1"/>
</dbReference>
<dbReference type="FunFam" id="3.40.366.10:FF:000002">
    <property type="entry name" value="Probable polyketide synthase 2"/>
    <property type="match status" value="2"/>
</dbReference>
<evidence type="ECO:0000256" key="5">
    <source>
        <dbReference type="ARBA" id="ARBA00023194"/>
    </source>
</evidence>
<dbReference type="CDD" id="cd08956">
    <property type="entry name" value="KR_3_FAS_SDR_x"/>
    <property type="match status" value="1"/>
</dbReference>
<reference evidence="14 15" key="1">
    <citation type="journal article" date="2010" name="J. Bacteriol.">
        <title>Biochemical characterization of a novel indole prenyltransferase from Streptomyces sp. SN-593.</title>
        <authorList>
            <person name="Takahashi S."/>
            <person name="Takagi H."/>
            <person name="Toyoda A."/>
            <person name="Uramoto M."/>
            <person name="Nogawa T."/>
            <person name="Ueki M."/>
            <person name="Sakaki Y."/>
            <person name="Osada H."/>
        </authorList>
    </citation>
    <scope>NUCLEOTIDE SEQUENCE [LARGE SCALE GENOMIC DNA]</scope>
    <source>
        <strain evidence="14 15">SN-593</strain>
    </source>
</reference>
<evidence type="ECO:0000256" key="1">
    <source>
        <dbReference type="ARBA" id="ARBA00004792"/>
    </source>
</evidence>
<dbReference type="Pfam" id="PF22621">
    <property type="entry name" value="CurL-like_PKS_C"/>
    <property type="match status" value="1"/>
</dbReference>
<dbReference type="InterPro" id="IPR042104">
    <property type="entry name" value="PKS_dehydratase_sf"/>
</dbReference>
<dbReference type="Gene3D" id="1.10.1200.10">
    <property type="entry name" value="ACP-like"/>
    <property type="match status" value="3"/>
</dbReference>
<dbReference type="InterPro" id="IPR050091">
    <property type="entry name" value="PKS_NRPS_Biosynth_Enz"/>
</dbReference>
<dbReference type="PANTHER" id="PTHR43775">
    <property type="entry name" value="FATTY ACID SYNTHASE"/>
    <property type="match status" value="1"/>
</dbReference>
<dbReference type="SMART" id="SM00822">
    <property type="entry name" value="PKS_KR"/>
    <property type="match status" value="3"/>
</dbReference>
<dbReference type="InterPro" id="IPR011032">
    <property type="entry name" value="GroES-like_sf"/>
</dbReference>
<keyword evidence="3" id="KW-0597">Phosphoprotein</keyword>
<dbReference type="Gene3D" id="3.40.47.10">
    <property type="match status" value="3"/>
</dbReference>
<dbReference type="InterPro" id="IPR055123">
    <property type="entry name" value="SpnB-like_Rossmann"/>
</dbReference>
<feature type="domain" description="PKS/mFAS DH" evidence="12">
    <location>
        <begin position="2474"/>
        <end position="2751"/>
    </location>
</feature>
<reference evidence="14 15" key="4">
    <citation type="journal article" date="2020" name="Sci. Rep.">
        <title>beta-carboline chemical signals induce reveromycin production through a LuxR family regulator in Streptomyces sp. SN-593.</title>
        <authorList>
            <person name="Panthee S."/>
            <person name="Kito N."/>
            <person name="Hayashi T."/>
            <person name="Shimizu T."/>
            <person name="Ishikawa J."/>
            <person name="Hamamoto H."/>
            <person name="Osada H."/>
            <person name="Takahashi S."/>
        </authorList>
    </citation>
    <scope>NUCLEOTIDE SEQUENCE [LARGE SCALE GENOMIC DNA]</scope>
    <source>
        <strain evidence="14 15">SN-593</strain>
    </source>
</reference>
<dbReference type="InterPro" id="IPR016036">
    <property type="entry name" value="Malonyl_transacylase_ACP-bd"/>
</dbReference>
<dbReference type="Pfam" id="PF22953">
    <property type="entry name" value="SpnB_Rossmann"/>
    <property type="match status" value="1"/>
</dbReference>
<comment type="pathway">
    <text evidence="1">Antibiotic biosynthesis.</text>
</comment>
<protein>
    <submittedName>
        <fullName evidence="13">Polyketide synthase</fullName>
    </submittedName>
</protein>
<dbReference type="PROSITE" id="PS50075">
    <property type="entry name" value="CARRIER"/>
    <property type="match status" value="3"/>
</dbReference>
<dbReference type="Gene3D" id="3.40.50.720">
    <property type="entry name" value="NAD(P)-binding Rossmann-like Domain"/>
    <property type="match status" value="3"/>
</dbReference>
<dbReference type="PROSITE" id="PS00606">
    <property type="entry name" value="KS3_1"/>
    <property type="match status" value="3"/>
</dbReference>
<feature type="domain" description="Ketosynthase family 3 (KS3)" evidence="11">
    <location>
        <begin position="36"/>
        <end position="463"/>
    </location>
</feature>
<dbReference type="SMART" id="SM00823">
    <property type="entry name" value="PKS_PP"/>
    <property type="match status" value="3"/>
</dbReference>
<dbReference type="InterPro" id="IPR020843">
    <property type="entry name" value="ER"/>
</dbReference>
<feature type="active site" description="Proton donor; for dehydratase activity" evidence="8">
    <location>
        <position position="2674"/>
    </location>
</feature>
<dbReference type="InterPro" id="IPR020841">
    <property type="entry name" value="PKS_Beta-ketoAc_synthase_dom"/>
</dbReference>
<dbReference type="Pfam" id="PF16197">
    <property type="entry name" value="KAsynt_C_assoc"/>
    <property type="match status" value="3"/>
</dbReference>
<evidence type="ECO:0000256" key="7">
    <source>
        <dbReference type="ARBA" id="ARBA00023315"/>
    </source>
</evidence>
<gene>
    <name evidence="13" type="primary">revB</name>
    <name evidence="14" type="synonym">revA</name>
    <name evidence="14" type="ORF">RVR_8622</name>
</gene>
<dbReference type="GO" id="GO:0004315">
    <property type="term" value="F:3-oxoacyl-[acyl-carrier-protein] synthase activity"/>
    <property type="evidence" value="ECO:0007669"/>
    <property type="project" value="InterPro"/>
</dbReference>
<evidence type="ECO:0000259" key="12">
    <source>
        <dbReference type="PROSITE" id="PS52019"/>
    </source>
</evidence>
<dbReference type="InterPro" id="IPR014031">
    <property type="entry name" value="Ketoacyl_synth_C"/>
</dbReference>
<dbReference type="EMBL" id="AB568601">
    <property type="protein sequence ID" value="BAK64637.1"/>
    <property type="molecule type" value="Genomic_DNA"/>
</dbReference>
<dbReference type="InterPro" id="IPR020806">
    <property type="entry name" value="PKS_PP-bd"/>
</dbReference>
<dbReference type="SUPFAM" id="SSF53901">
    <property type="entry name" value="Thiolase-like"/>
    <property type="match status" value="3"/>
</dbReference>
<dbReference type="SUPFAM" id="SSF47336">
    <property type="entry name" value="ACP-like"/>
    <property type="match status" value="3"/>
</dbReference>
<dbReference type="CDD" id="cd08952">
    <property type="entry name" value="KR_1_SDR_x"/>
    <property type="match status" value="2"/>
</dbReference>
<dbReference type="SUPFAM" id="SSF55048">
    <property type="entry name" value="Probable ACP-binding domain of malonyl-CoA ACP transacylase"/>
    <property type="match status" value="3"/>
</dbReference>
<dbReference type="Pfam" id="PF08240">
    <property type="entry name" value="ADH_N"/>
    <property type="match status" value="1"/>
</dbReference>
<dbReference type="InterPro" id="IPR036736">
    <property type="entry name" value="ACP-like_sf"/>
</dbReference>
<dbReference type="PROSITE" id="PS52019">
    <property type="entry name" value="PKS_MFAS_DH"/>
    <property type="match status" value="1"/>
</dbReference>
<feature type="region of interest" description="Disordered" evidence="9">
    <location>
        <begin position="1946"/>
        <end position="1966"/>
    </location>
</feature>
<evidence type="ECO:0000256" key="8">
    <source>
        <dbReference type="PROSITE-ProRule" id="PRU01363"/>
    </source>
</evidence>
<dbReference type="NCBIfam" id="NF045894">
    <property type="entry name" value="PKS_plus_SDR"/>
    <property type="match status" value="2"/>
</dbReference>
<dbReference type="Pfam" id="PF13602">
    <property type="entry name" value="ADH_zinc_N_2"/>
    <property type="match status" value="1"/>
</dbReference>
<feature type="domain" description="Ketosynthase family 3 (KS3)" evidence="11">
    <location>
        <begin position="3643"/>
        <end position="4069"/>
    </location>
</feature>
<dbReference type="InterPro" id="IPR020807">
    <property type="entry name" value="PKS_DH"/>
</dbReference>
<dbReference type="Gene3D" id="3.40.366.10">
    <property type="entry name" value="Malonyl-Coenzyme A Acyl Carrier Protein, domain 2"/>
    <property type="match status" value="3"/>
</dbReference>
<dbReference type="InterPro" id="IPR014043">
    <property type="entry name" value="Acyl_transferase_dom"/>
</dbReference>
<feature type="domain" description="Carrier" evidence="10">
    <location>
        <begin position="3548"/>
        <end position="3623"/>
    </location>
</feature>
<dbReference type="InterPro" id="IPR049551">
    <property type="entry name" value="PKS_DH_C"/>
</dbReference>
<keyword evidence="5" id="KW-0045">Antibiotic biosynthesis</keyword>
<dbReference type="Pfam" id="PF08659">
    <property type="entry name" value="KR"/>
    <property type="match status" value="3"/>
</dbReference>
<dbReference type="InterPro" id="IPR049900">
    <property type="entry name" value="PKS_mFAS_DH"/>
</dbReference>
<dbReference type="SUPFAM" id="SSF51735">
    <property type="entry name" value="NAD(P)-binding Rossmann-fold domains"/>
    <property type="match status" value="7"/>
</dbReference>
<dbReference type="PANTHER" id="PTHR43775:SF51">
    <property type="entry name" value="INACTIVE PHENOLPHTHIOCEROL SYNTHESIS POLYKETIDE SYNTHASE TYPE I PKS1-RELATED"/>
    <property type="match status" value="1"/>
</dbReference>
<reference evidence="13 15" key="3">
    <citation type="journal article" date="2011" name="Nat. Chem. Biol.">
        <title>Reveromycin A biosynthesis uses RevG and RevJ for stereospecific spiroacetal formation.</title>
        <authorList>
            <person name="Takahashi S."/>
            <person name="Toyoda A."/>
            <person name="Sekiyama Y."/>
            <person name="Takagi H."/>
            <person name="Nogawa T."/>
            <person name="Uramoto M."/>
            <person name="Suzuki R."/>
            <person name="Koshino H."/>
            <person name="Kumano T."/>
            <person name="Panthee S."/>
            <person name="Dairi T."/>
            <person name="Ishikawa J."/>
            <person name="Ikeda H."/>
            <person name="Sakaki Y."/>
            <person name="Osada H."/>
        </authorList>
    </citation>
    <scope>NUCLEOTIDE SEQUENCE</scope>
    <source>
        <strain evidence="13 15">SN-593</strain>
    </source>
</reference>
<dbReference type="GO" id="GO:0016491">
    <property type="term" value="F:oxidoreductase activity"/>
    <property type="evidence" value="ECO:0007669"/>
    <property type="project" value="InterPro"/>
</dbReference>
<dbReference type="SMART" id="SM01294">
    <property type="entry name" value="PKS_PP_betabranch"/>
    <property type="match status" value="3"/>
</dbReference>
<evidence type="ECO:0000313" key="13">
    <source>
        <dbReference type="EMBL" id="BAK64637.1"/>
    </source>
</evidence>
<dbReference type="SUPFAM" id="SSF50129">
    <property type="entry name" value="GroES-like"/>
    <property type="match status" value="1"/>
</dbReference>
<organism evidence="13">
    <name type="scientific">Actinacidiphila reveromycinica</name>
    <dbReference type="NCBI Taxonomy" id="659352"/>
    <lineage>
        <taxon>Bacteria</taxon>
        <taxon>Bacillati</taxon>
        <taxon>Actinomycetota</taxon>
        <taxon>Actinomycetes</taxon>
        <taxon>Kitasatosporales</taxon>
        <taxon>Streptomycetaceae</taxon>
        <taxon>Actinacidiphila</taxon>
    </lineage>
</organism>
<feature type="active site" description="Proton acceptor; for dehydratase activity" evidence="8">
    <location>
        <position position="2506"/>
    </location>
</feature>
<dbReference type="InterPro" id="IPR009081">
    <property type="entry name" value="PP-bd_ACP"/>
</dbReference>
<dbReference type="InterPro" id="IPR036291">
    <property type="entry name" value="NAD(P)-bd_dom_sf"/>
</dbReference>
<keyword evidence="7" id="KW-0012">Acyltransferase</keyword>
<evidence type="ECO:0000256" key="9">
    <source>
        <dbReference type="SAM" id="MobiDB-lite"/>
    </source>
</evidence>
<evidence type="ECO:0000256" key="3">
    <source>
        <dbReference type="ARBA" id="ARBA00022553"/>
    </source>
</evidence>
<dbReference type="Pfam" id="PF00109">
    <property type="entry name" value="ketoacyl-synt"/>
    <property type="match status" value="3"/>
</dbReference>
<evidence type="ECO:0000256" key="6">
    <source>
        <dbReference type="ARBA" id="ARBA00023268"/>
    </source>
</evidence>
<dbReference type="InterPro" id="IPR013154">
    <property type="entry name" value="ADH-like_N"/>
</dbReference>
<feature type="domain" description="Ketosynthase family 3 (KS3)" evidence="11">
    <location>
        <begin position="1553"/>
        <end position="1978"/>
    </location>
</feature>
<dbReference type="SUPFAM" id="SSF52151">
    <property type="entry name" value="FabD/lysophospholipase-like"/>
    <property type="match status" value="3"/>
</dbReference>
<dbReference type="SMART" id="SM00827">
    <property type="entry name" value="PKS_AT"/>
    <property type="match status" value="3"/>
</dbReference>